<dbReference type="AlphaFoldDB" id="A0A9P5XWX2"/>
<evidence type="ECO:0000313" key="2">
    <source>
        <dbReference type="EMBL" id="KAF9459242.1"/>
    </source>
</evidence>
<dbReference type="EMBL" id="MU150320">
    <property type="protein sequence ID" value="KAF9459242.1"/>
    <property type="molecule type" value="Genomic_DNA"/>
</dbReference>
<evidence type="ECO:0000256" key="1">
    <source>
        <dbReference type="SAM" id="MobiDB-lite"/>
    </source>
</evidence>
<feature type="region of interest" description="Disordered" evidence="1">
    <location>
        <begin position="336"/>
        <end position="359"/>
    </location>
</feature>
<comment type="caution">
    <text evidence="2">The sequence shown here is derived from an EMBL/GenBank/DDBJ whole genome shotgun (WGS) entry which is preliminary data.</text>
</comment>
<dbReference type="Proteomes" id="UP000807353">
    <property type="component" value="Unassembled WGS sequence"/>
</dbReference>
<sequence>MFYLRASIAKIPRWFARCQPSAIEGAGTGTGMGLTLHIRCTPEPWFRQARQQIAETLVLPHAPRLRSLTLLSTAVYAPYLTGPPAGIFPSLEVLHLADHEASVADARDVDAMTVFGELPKLRVYRHSSRLAGGHVSSMPVFIPWGQLEVLDLGGTWISLHTCWDVLFQCKRLMECTLQAVSCRCAPPRACTYLETHVVFPDLRHFEVTIHGPDDCTVLLGGMTAPKLEEFSYTADVWSHTAFMGLSNRSRLPYVLRTVSISGECTGGEAYEILQCHPRLVKAVFLKGAVFGGREMEEIGRGEVGKHVGVLYCGAEETGAAVSMLIARSMLGVEVAGERGRDRKSGGDWESGKDEKRGGVARLSRGAIRVPEVPTTNQLVELKRVQDAKPGEGWFALHVESRAPVF</sequence>
<evidence type="ECO:0000313" key="3">
    <source>
        <dbReference type="Proteomes" id="UP000807353"/>
    </source>
</evidence>
<gene>
    <name evidence="2" type="ORF">BDZ94DRAFT_1268696</name>
</gene>
<protein>
    <submittedName>
        <fullName evidence="2">Uncharacterized protein</fullName>
    </submittedName>
</protein>
<proteinExistence type="predicted"/>
<name>A0A9P5XWX2_9AGAR</name>
<feature type="compositionally biased region" description="Basic and acidic residues" evidence="1">
    <location>
        <begin position="336"/>
        <end position="357"/>
    </location>
</feature>
<keyword evidence="3" id="KW-1185">Reference proteome</keyword>
<organism evidence="2 3">
    <name type="scientific">Collybia nuda</name>
    <dbReference type="NCBI Taxonomy" id="64659"/>
    <lineage>
        <taxon>Eukaryota</taxon>
        <taxon>Fungi</taxon>
        <taxon>Dikarya</taxon>
        <taxon>Basidiomycota</taxon>
        <taxon>Agaricomycotina</taxon>
        <taxon>Agaricomycetes</taxon>
        <taxon>Agaricomycetidae</taxon>
        <taxon>Agaricales</taxon>
        <taxon>Tricholomatineae</taxon>
        <taxon>Clitocybaceae</taxon>
        <taxon>Collybia</taxon>
    </lineage>
</organism>
<accession>A0A9P5XWX2</accession>
<reference evidence="2" key="1">
    <citation type="submission" date="2020-11" db="EMBL/GenBank/DDBJ databases">
        <authorList>
            <consortium name="DOE Joint Genome Institute"/>
            <person name="Ahrendt S."/>
            <person name="Riley R."/>
            <person name="Andreopoulos W."/>
            <person name="Labutti K."/>
            <person name="Pangilinan J."/>
            <person name="Ruiz-Duenas F.J."/>
            <person name="Barrasa J.M."/>
            <person name="Sanchez-Garcia M."/>
            <person name="Camarero S."/>
            <person name="Miyauchi S."/>
            <person name="Serrano A."/>
            <person name="Linde D."/>
            <person name="Babiker R."/>
            <person name="Drula E."/>
            <person name="Ayuso-Fernandez I."/>
            <person name="Pacheco R."/>
            <person name="Padilla G."/>
            <person name="Ferreira P."/>
            <person name="Barriuso J."/>
            <person name="Kellner H."/>
            <person name="Castanera R."/>
            <person name="Alfaro M."/>
            <person name="Ramirez L."/>
            <person name="Pisabarro A.G."/>
            <person name="Kuo A."/>
            <person name="Tritt A."/>
            <person name="Lipzen A."/>
            <person name="He G."/>
            <person name="Yan M."/>
            <person name="Ng V."/>
            <person name="Cullen D."/>
            <person name="Martin F."/>
            <person name="Rosso M.-N."/>
            <person name="Henrissat B."/>
            <person name="Hibbett D."/>
            <person name="Martinez A.T."/>
            <person name="Grigoriev I.V."/>
        </authorList>
    </citation>
    <scope>NUCLEOTIDE SEQUENCE</scope>
    <source>
        <strain evidence="2">CBS 247.69</strain>
    </source>
</reference>